<protein>
    <submittedName>
        <fullName evidence="2">Uncharacterized protein</fullName>
    </submittedName>
</protein>
<organism evidence="2">
    <name type="scientific">Arion vulgaris</name>
    <dbReference type="NCBI Taxonomy" id="1028688"/>
    <lineage>
        <taxon>Eukaryota</taxon>
        <taxon>Metazoa</taxon>
        <taxon>Spiralia</taxon>
        <taxon>Lophotrochozoa</taxon>
        <taxon>Mollusca</taxon>
        <taxon>Gastropoda</taxon>
        <taxon>Heterobranchia</taxon>
        <taxon>Euthyneura</taxon>
        <taxon>Panpulmonata</taxon>
        <taxon>Eupulmonata</taxon>
        <taxon>Stylommatophora</taxon>
        <taxon>Helicina</taxon>
        <taxon>Arionoidea</taxon>
        <taxon>Arionidae</taxon>
        <taxon>Arion</taxon>
    </lineage>
</organism>
<accession>A0A0B6ZE85</accession>
<evidence type="ECO:0000313" key="2">
    <source>
        <dbReference type="EMBL" id="CEK66166.1"/>
    </source>
</evidence>
<dbReference type="AlphaFoldDB" id="A0A0B6ZE85"/>
<evidence type="ECO:0000256" key="1">
    <source>
        <dbReference type="SAM" id="MobiDB-lite"/>
    </source>
</evidence>
<feature type="region of interest" description="Disordered" evidence="1">
    <location>
        <begin position="1"/>
        <end position="37"/>
    </location>
</feature>
<reference evidence="2" key="1">
    <citation type="submission" date="2014-12" db="EMBL/GenBank/DDBJ databases">
        <title>Insight into the proteome of Arion vulgaris.</title>
        <authorList>
            <person name="Aradska J."/>
            <person name="Bulat T."/>
            <person name="Smidak R."/>
            <person name="Sarate P."/>
            <person name="Gangsoo J."/>
            <person name="Sialana F."/>
            <person name="Bilban M."/>
            <person name="Lubec G."/>
        </authorList>
    </citation>
    <scope>NUCLEOTIDE SEQUENCE</scope>
    <source>
        <tissue evidence="2">Skin</tissue>
    </source>
</reference>
<gene>
    <name evidence="2" type="primary">ORF57538</name>
</gene>
<dbReference type="EMBL" id="HACG01019301">
    <property type="protein sequence ID" value="CEK66166.1"/>
    <property type="molecule type" value="Transcribed_RNA"/>
</dbReference>
<proteinExistence type="predicted"/>
<sequence length="94" mass="10828">MCDSFSDSLSSFDESEVDSAQSEVEESSSSLTSNSSRSTATMRIFLQSHELLETLEVPGDIDQDYEDILRRNIRLWKMSFQKHPSVQEEVDVWF</sequence>
<name>A0A0B6ZE85_9EUPU</name>